<evidence type="ECO:0000313" key="2">
    <source>
        <dbReference type="Proteomes" id="UP000054653"/>
    </source>
</evidence>
<dbReference type="AlphaFoldDB" id="A0A0V1AIA3"/>
<protein>
    <submittedName>
        <fullName evidence="1">Uncharacterized protein</fullName>
    </submittedName>
</protein>
<evidence type="ECO:0000313" key="1">
    <source>
        <dbReference type="EMBL" id="KRY24365.1"/>
    </source>
</evidence>
<dbReference type="Proteomes" id="UP000054653">
    <property type="component" value="Unassembled WGS sequence"/>
</dbReference>
<proteinExistence type="predicted"/>
<organism evidence="1 2">
    <name type="scientific">Trichinella britovi</name>
    <name type="common">Parasitic roundworm</name>
    <dbReference type="NCBI Taxonomy" id="45882"/>
    <lineage>
        <taxon>Eukaryota</taxon>
        <taxon>Metazoa</taxon>
        <taxon>Ecdysozoa</taxon>
        <taxon>Nematoda</taxon>
        <taxon>Enoplea</taxon>
        <taxon>Dorylaimia</taxon>
        <taxon>Trichinellida</taxon>
        <taxon>Trichinellidae</taxon>
        <taxon>Trichinella</taxon>
    </lineage>
</organism>
<dbReference type="EMBL" id="JYDI01003143">
    <property type="protein sequence ID" value="KRY24365.1"/>
    <property type="molecule type" value="Genomic_DNA"/>
</dbReference>
<comment type="caution">
    <text evidence="1">The sequence shown here is derived from an EMBL/GenBank/DDBJ whole genome shotgun (WGS) entry which is preliminary data.</text>
</comment>
<accession>A0A0V1AIA3</accession>
<name>A0A0V1AIA3_TRIBR</name>
<keyword evidence="2" id="KW-1185">Reference proteome</keyword>
<gene>
    <name evidence="1" type="ORF">T03_15306</name>
</gene>
<reference evidence="1 2" key="1">
    <citation type="submission" date="2015-01" db="EMBL/GenBank/DDBJ databases">
        <title>Evolution of Trichinella species and genotypes.</title>
        <authorList>
            <person name="Korhonen P.K."/>
            <person name="Edoardo P."/>
            <person name="Giuseppe L.R."/>
            <person name="Gasser R.B."/>
        </authorList>
    </citation>
    <scope>NUCLEOTIDE SEQUENCE [LARGE SCALE GENOMIC DNA]</scope>
    <source>
        <strain evidence="1">ISS120</strain>
    </source>
</reference>
<sequence length="39" mass="4741">MRERDLMLTSGCNIRILNNLFEKSGMLQQHFQFPGYKWH</sequence>